<sequence length="245" mass="27858">MKLRFVLIMSFYLLVMCSRLVVKIFIVIDPSLNLQAPTLYIYVYGMIIHGIYMIVVALIGCCGSSRESPVLLTIYVITVSVIVACTMSSAVYLIFIKSNVDAEISNTLAQMVQNYYRGSGIITESLDRLQQAFQCCGNAGCSDFRLLQQDIPHSCDIRCDGCSHRIMLTLRIGFSIAFLLQLIAIVAGLFLIIRSKRSWNQRWLIKIDDNKNKCKNNSYWYLRDCHNLDSLRNSYYQDVVSSSSH</sequence>
<gene>
    <name evidence="6" type="ORF">TCLT_LOCUS2416</name>
</gene>
<dbReference type="PRINTS" id="PR00259">
    <property type="entry name" value="TMFOUR"/>
</dbReference>
<dbReference type="WBParaSite" id="TCLT_0000241501-mRNA-1">
    <property type="protein sequence ID" value="TCLT_0000241501-mRNA-1"/>
    <property type="gene ID" value="TCLT_0000241501"/>
</dbReference>
<dbReference type="Pfam" id="PF00335">
    <property type="entry name" value="Tetraspanin"/>
    <property type="match status" value="1"/>
</dbReference>
<dbReference type="SUPFAM" id="SSF48652">
    <property type="entry name" value="Tetraspanin"/>
    <property type="match status" value="1"/>
</dbReference>
<evidence type="ECO:0000256" key="2">
    <source>
        <dbReference type="ARBA" id="ARBA00022692"/>
    </source>
</evidence>
<evidence type="ECO:0000256" key="3">
    <source>
        <dbReference type="ARBA" id="ARBA00022989"/>
    </source>
</evidence>
<dbReference type="InterPro" id="IPR008952">
    <property type="entry name" value="Tetraspanin_EC2_sf"/>
</dbReference>
<evidence type="ECO:0000256" key="5">
    <source>
        <dbReference type="SAM" id="Phobius"/>
    </source>
</evidence>
<feature type="transmembrane region" description="Helical" evidence="5">
    <location>
        <begin position="172"/>
        <end position="193"/>
    </location>
</feature>
<keyword evidence="3 5" id="KW-1133">Transmembrane helix</keyword>
<dbReference type="PANTHER" id="PTHR19282:SF252">
    <property type="entry name" value="TETRASPANIN"/>
    <property type="match status" value="1"/>
</dbReference>
<dbReference type="PANTHER" id="PTHR19282">
    <property type="entry name" value="TETRASPANIN"/>
    <property type="match status" value="1"/>
</dbReference>
<protein>
    <submittedName>
        <fullName evidence="8">Tetraspanin</fullName>
    </submittedName>
</protein>
<dbReference type="Gene3D" id="1.10.1450.10">
    <property type="entry name" value="Tetraspanin"/>
    <property type="match status" value="1"/>
</dbReference>
<feature type="transmembrane region" description="Helical" evidence="5">
    <location>
        <begin position="40"/>
        <end position="60"/>
    </location>
</feature>
<dbReference type="InterPro" id="IPR018499">
    <property type="entry name" value="Tetraspanin/Peripherin"/>
</dbReference>
<dbReference type="GO" id="GO:0005886">
    <property type="term" value="C:plasma membrane"/>
    <property type="evidence" value="ECO:0007669"/>
    <property type="project" value="TreeGrafter"/>
</dbReference>
<evidence type="ECO:0000313" key="7">
    <source>
        <dbReference type="Proteomes" id="UP000276776"/>
    </source>
</evidence>
<evidence type="ECO:0000313" key="8">
    <source>
        <dbReference type="WBParaSite" id="TCLT_0000241501-mRNA-1"/>
    </source>
</evidence>
<dbReference type="Proteomes" id="UP000276776">
    <property type="component" value="Unassembled WGS sequence"/>
</dbReference>
<dbReference type="CDD" id="cd03127">
    <property type="entry name" value="tetraspanin_LEL"/>
    <property type="match status" value="1"/>
</dbReference>
<dbReference type="EMBL" id="UYYF01000491">
    <property type="protein sequence ID" value="VDM98358.1"/>
    <property type="molecule type" value="Genomic_DNA"/>
</dbReference>
<organism evidence="8">
    <name type="scientific">Thelazia callipaeda</name>
    <name type="common">Oriental eyeworm</name>
    <name type="synonym">Parasitic nematode</name>
    <dbReference type="NCBI Taxonomy" id="103827"/>
    <lineage>
        <taxon>Eukaryota</taxon>
        <taxon>Metazoa</taxon>
        <taxon>Ecdysozoa</taxon>
        <taxon>Nematoda</taxon>
        <taxon>Chromadorea</taxon>
        <taxon>Rhabditida</taxon>
        <taxon>Spirurina</taxon>
        <taxon>Spiruromorpha</taxon>
        <taxon>Thelazioidea</taxon>
        <taxon>Thelaziidae</taxon>
        <taxon>Thelazia</taxon>
    </lineage>
</organism>
<evidence type="ECO:0000256" key="4">
    <source>
        <dbReference type="ARBA" id="ARBA00023136"/>
    </source>
</evidence>
<keyword evidence="7" id="KW-1185">Reference proteome</keyword>
<comment type="subcellular location">
    <subcellularLocation>
        <location evidence="1">Membrane</location>
        <topology evidence="1">Multi-pass membrane protein</topology>
    </subcellularLocation>
</comment>
<feature type="transmembrane region" description="Helical" evidence="5">
    <location>
        <begin position="7"/>
        <end position="28"/>
    </location>
</feature>
<dbReference type="STRING" id="103827.A0A0N5CQB5"/>
<reference evidence="8" key="1">
    <citation type="submission" date="2017-02" db="UniProtKB">
        <authorList>
            <consortium name="WormBaseParasite"/>
        </authorList>
    </citation>
    <scope>IDENTIFICATION</scope>
</reference>
<keyword evidence="2 5" id="KW-0812">Transmembrane</keyword>
<accession>A0A0N5CQB5</accession>
<dbReference type="AlphaFoldDB" id="A0A0N5CQB5"/>
<proteinExistence type="predicted"/>
<keyword evidence="4 5" id="KW-0472">Membrane</keyword>
<dbReference type="OrthoDB" id="5870230at2759"/>
<evidence type="ECO:0000313" key="6">
    <source>
        <dbReference type="EMBL" id="VDM98358.1"/>
    </source>
</evidence>
<name>A0A0N5CQB5_THECL</name>
<evidence type="ECO:0000256" key="1">
    <source>
        <dbReference type="ARBA" id="ARBA00004141"/>
    </source>
</evidence>
<feature type="transmembrane region" description="Helical" evidence="5">
    <location>
        <begin position="72"/>
        <end position="95"/>
    </location>
</feature>
<dbReference type="OMA" id="IWMLVDK"/>
<reference evidence="6 7" key="2">
    <citation type="submission" date="2018-11" db="EMBL/GenBank/DDBJ databases">
        <authorList>
            <consortium name="Pathogen Informatics"/>
        </authorList>
    </citation>
    <scope>NUCLEOTIDE SEQUENCE [LARGE SCALE GENOMIC DNA]</scope>
</reference>